<dbReference type="InterPro" id="IPR011074">
    <property type="entry name" value="CRAL/TRIO_N_dom"/>
</dbReference>
<sequence>MAIYPSALWCYREQPGLPTDASATQQQTAASEAETSKKKRFGMFRKNRAGPKLGTASSDSLAKNGEEDDKYGQTKQFHEAFANNNPETIRATMWAMVKHDHPDALVLRCLRARKRGVYIELETAKYLWMLTL</sequence>
<gene>
    <name evidence="3" type="ORF">FNYG_08054</name>
</gene>
<feature type="compositionally biased region" description="Low complexity" evidence="1">
    <location>
        <begin position="21"/>
        <end position="33"/>
    </location>
</feature>
<dbReference type="Pfam" id="PF03765">
    <property type="entry name" value="CRAL_TRIO_N"/>
    <property type="match status" value="1"/>
</dbReference>
<comment type="caution">
    <text evidence="3">The sequence shown here is derived from an EMBL/GenBank/DDBJ whole genome shotgun (WGS) entry which is preliminary data.</text>
</comment>
<reference evidence="3 4" key="1">
    <citation type="submission" date="2017-06" db="EMBL/GenBank/DDBJ databases">
        <title>Genome of Fusarium nygamai isolate CS10214.</title>
        <authorList>
            <person name="Gardiner D.M."/>
            <person name="Obanor F."/>
            <person name="Kazan K."/>
        </authorList>
    </citation>
    <scope>NUCLEOTIDE SEQUENCE [LARGE SCALE GENOMIC DNA]</scope>
    <source>
        <strain evidence="3 4">CS10214</strain>
    </source>
</reference>
<dbReference type="EMBL" id="MTQA01000100">
    <property type="protein sequence ID" value="PNP78708.1"/>
    <property type="molecule type" value="Genomic_DNA"/>
</dbReference>
<dbReference type="AlphaFoldDB" id="A0A2K0W8U5"/>
<dbReference type="OrthoDB" id="43460at2759"/>
<feature type="region of interest" description="Disordered" evidence="1">
    <location>
        <begin position="15"/>
        <end position="79"/>
    </location>
</feature>
<evidence type="ECO:0000256" key="1">
    <source>
        <dbReference type="SAM" id="MobiDB-lite"/>
    </source>
</evidence>
<dbReference type="PANTHER" id="PTHR46590">
    <property type="entry name" value="PHOSPHATIDYLINOSITOL TRANSFER PROTEIN CSR1-RELATED"/>
    <property type="match status" value="1"/>
</dbReference>
<proteinExistence type="predicted"/>
<dbReference type="PANTHER" id="PTHR46590:SF1">
    <property type="entry name" value="PHOSPHATIDYLINOSITOL TRANSFER PROTEIN CSR1"/>
    <property type="match status" value="1"/>
</dbReference>
<evidence type="ECO:0000313" key="3">
    <source>
        <dbReference type="EMBL" id="PNP78708.1"/>
    </source>
</evidence>
<accession>A0A2K0W8U5</accession>
<dbReference type="Proteomes" id="UP000236664">
    <property type="component" value="Unassembled WGS sequence"/>
</dbReference>
<dbReference type="InterPro" id="IPR052432">
    <property type="entry name" value="PITP/CRAL-TRIO"/>
</dbReference>
<feature type="compositionally biased region" description="Basic residues" evidence="1">
    <location>
        <begin position="37"/>
        <end position="49"/>
    </location>
</feature>
<evidence type="ECO:0000259" key="2">
    <source>
        <dbReference type="Pfam" id="PF03765"/>
    </source>
</evidence>
<feature type="domain" description="CRAL/TRIO N-terminal" evidence="2">
    <location>
        <begin position="74"/>
        <end position="114"/>
    </location>
</feature>
<organism evidence="3 4">
    <name type="scientific">Gibberella nygamai</name>
    <name type="common">Bean root rot disease fungus</name>
    <name type="synonym">Fusarium nygamai</name>
    <dbReference type="NCBI Taxonomy" id="42673"/>
    <lineage>
        <taxon>Eukaryota</taxon>
        <taxon>Fungi</taxon>
        <taxon>Dikarya</taxon>
        <taxon>Ascomycota</taxon>
        <taxon>Pezizomycotina</taxon>
        <taxon>Sordariomycetes</taxon>
        <taxon>Hypocreomycetidae</taxon>
        <taxon>Hypocreales</taxon>
        <taxon>Nectriaceae</taxon>
        <taxon>Fusarium</taxon>
        <taxon>Fusarium fujikuroi species complex</taxon>
    </lineage>
</organism>
<evidence type="ECO:0000313" key="4">
    <source>
        <dbReference type="Proteomes" id="UP000236664"/>
    </source>
</evidence>
<dbReference type="STRING" id="42673.A0A2K0W8U5"/>
<keyword evidence="4" id="KW-1185">Reference proteome</keyword>
<protein>
    <recommendedName>
        <fullName evidence="2">CRAL/TRIO N-terminal domain-containing protein</fullName>
    </recommendedName>
</protein>
<name>A0A2K0W8U5_GIBNY</name>